<proteinExistence type="predicted"/>
<keyword evidence="4" id="KW-1185">Reference proteome</keyword>
<keyword evidence="1" id="KW-0472">Membrane</keyword>
<dbReference type="AlphaFoldDB" id="A0A378JMC5"/>
<dbReference type="Pfam" id="PF02470">
    <property type="entry name" value="MlaD"/>
    <property type="match status" value="1"/>
</dbReference>
<name>A0A378JMC5_9GAMM</name>
<dbReference type="PANTHER" id="PTHR36698">
    <property type="entry name" value="BLL5892 PROTEIN"/>
    <property type="match status" value="1"/>
</dbReference>
<evidence type="ECO:0000313" key="4">
    <source>
        <dbReference type="Proteomes" id="UP000254794"/>
    </source>
</evidence>
<sequence>MEAKTNYTMVGIAVIILASALAIAAIWLSVGLDKKKYNIYAVYIHEAVSGLSPDSPVKYNGVQVGNVAKIELSKLNPQEVKLLLNIAEGTPVTTSTTATLITQGITGNTYVGLSAGSSDLTPLQKLPHEPYPIIPTKPSLFKQLDSVMKDVSENINSVSVRLQEILDKENAANLKKSLANIESFTNTLAKQNQQITSSLKHANVFLKNMADTSKQFPSVIKDLKQGMNKLTTEVGQASQSITTTMESGKTTIDKISQQTLPPILTLVRRLNAIANNLEKVSNQLRQNPSVIIRGTTGPKPGPGE</sequence>
<dbReference type="EMBL" id="UGOD01000001">
    <property type="protein sequence ID" value="STX52506.1"/>
    <property type="molecule type" value="Genomic_DNA"/>
</dbReference>
<accession>A0A378JMC5</accession>
<dbReference type="RefSeq" id="WP_115332060.1">
    <property type="nucleotide sequence ID" value="NZ_CAAAHP010000006.1"/>
</dbReference>
<dbReference type="InterPro" id="IPR003399">
    <property type="entry name" value="Mce/MlaD"/>
</dbReference>
<keyword evidence="1" id="KW-0812">Transmembrane</keyword>
<feature type="domain" description="Mce/MlaD" evidence="2">
    <location>
        <begin position="40"/>
        <end position="116"/>
    </location>
</feature>
<keyword evidence="1" id="KW-1133">Transmembrane helix</keyword>
<organism evidence="3 4">
    <name type="scientific">Legionella busanensis</name>
    <dbReference type="NCBI Taxonomy" id="190655"/>
    <lineage>
        <taxon>Bacteria</taxon>
        <taxon>Pseudomonadati</taxon>
        <taxon>Pseudomonadota</taxon>
        <taxon>Gammaproteobacteria</taxon>
        <taxon>Legionellales</taxon>
        <taxon>Legionellaceae</taxon>
        <taxon>Legionella</taxon>
    </lineage>
</organism>
<dbReference type="PANTHER" id="PTHR36698:SF2">
    <property type="entry name" value="MCE_MLAD DOMAIN-CONTAINING PROTEIN"/>
    <property type="match status" value="1"/>
</dbReference>
<dbReference type="OrthoDB" id="9806984at2"/>
<gene>
    <name evidence="3" type="ORF">NCTC13316_02622</name>
</gene>
<evidence type="ECO:0000259" key="2">
    <source>
        <dbReference type="Pfam" id="PF02470"/>
    </source>
</evidence>
<protein>
    <submittedName>
        <fullName evidence="3">ABC transport system periplasmic substrate binding protein</fullName>
    </submittedName>
</protein>
<feature type="transmembrane region" description="Helical" evidence="1">
    <location>
        <begin position="6"/>
        <end position="30"/>
    </location>
</feature>
<dbReference type="Proteomes" id="UP000254794">
    <property type="component" value="Unassembled WGS sequence"/>
</dbReference>
<evidence type="ECO:0000256" key="1">
    <source>
        <dbReference type="SAM" id="Phobius"/>
    </source>
</evidence>
<evidence type="ECO:0000313" key="3">
    <source>
        <dbReference type="EMBL" id="STX52506.1"/>
    </source>
</evidence>
<reference evidence="3 4" key="1">
    <citation type="submission" date="2018-06" db="EMBL/GenBank/DDBJ databases">
        <authorList>
            <consortium name="Pathogen Informatics"/>
            <person name="Doyle S."/>
        </authorList>
    </citation>
    <scope>NUCLEOTIDE SEQUENCE [LARGE SCALE GENOMIC DNA]</scope>
    <source>
        <strain evidence="3 4">NCTC13316</strain>
    </source>
</reference>